<evidence type="ECO:0000259" key="3">
    <source>
        <dbReference type="Pfam" id="PF05569"/>
    </source>
</evidence>
<reference evidence="5 6" key="1">
    <citation type="submission" date="2016-10" db="EMBL/GenBank/DDBJ databases">
        <authorList>
            <person name="de Groot N.N."/>
        </authorList>
    </citation>
    <scope>NUCLEOTIDE SEQUENCE [LARGE SCALE GENOMIC DNA]</scope>
    <source>
        <strain evidence="5 6">Vu-144</strain>
    </source>
</reference>
<dbReference type="CDD" id="cd07341">
    <property type="entry name" value="M56_BlaR1_MecR1_like"/>
    <property type="match status" value="1"/>
</dbReference>
<feature type="domain" description="TonB-dependent receptor plug" evidence="4">
    <location>
        <begin position="335"/>
        <end position="404"/>
    </location>
</feature>
<dbReference type="AlphaFoldDB" id="A0A1H3VQ59"/>
<dbReference type="InterPro" id="IPR052173">
    <property type="entry name" value="Beta-lactam_resp_regulator"/>
</dbReference>
<evidence type="ECO:0000313" key="6">
    <source>
        <dbReference type="Proteomes" id="UP000199041"/>
    </source>
</evidence>
<dbReference type="GO" id="GO:0055085">
    <property type="term" value="P:transmembrane transport"/>
    <property type="evidence" value="ECO:0007669"/>
    <property type="project" value="InterPro"/>
</dbReference>
<evidence type="ECO:0000256" key="1">
    <source>
        <dbReference type="SAM" id="Phobius"/>
    </source>
</evidence>
<dbReference type="InterPro" id="IPR012910">
    <property type="entry name" value="Plug_dom"/>
</dbReference>
<dbReference type="PANTHER" id="PTHR34978:SF3">
    <property type="entry name" value="SLR0241 PROTEIN"/>
    <property type="match status" value="1"/>
</dbReference>
<protein>
    <submittedName>
        <fullName evidence="5">TonB-dependent outer membrane receptor, SusC/RagA subfamily, signature region</fullName>
    </submittedName>
</protein>
<dbReference type="RefSeq" id="WP_091392504.1">
    <property type="nucleotide sequence ID" value="NZ_FNQY01000001.1"/>
</dbReference>
<dbReference type="Proteomes" id="UP000199041">
    <property type="component" value="Unassembled WGS sequence"/>
</dbReference>
<dbReference type="Pfam" id="PF07715">
    <property type="entry name" value="Plug"/>
    <property type="match status" value="2"/>
</dbReference>
<dbReference type="STRING" id="551991.SAMN05192529_101355"/>
<evidence type="ECO:0000259" key="4">
    <source>
        <dbReference type="Pfam" id="PF07715"/>
    </source>
</evidence>
<dbReference type="SUPFAM" id="SSF74653">
    <property type="entry name" value="TolA/TonB C-terminal domain"/>
    <property type="match status" value="1"/>
</dbReference>
<keyword evidence="1" id="KW-0472">Membrane</keyword>
<evidence type="ECO:0000313" key="5">
    <source>
        <dbReference type="EMBL" id="SDZ76906.1"/>
    </source>
</evidence>
<dbReference type="PANTHER" id="PTHR34978">
    <property type="entry name" value="POSSIBLE SENSOR-TRANSDUCER PROTEIN BLAR"/>
    <property type="match status" value="1"/>
</dbReference>
<accession>A0A1H3VQ59</accession>
<feature type="domain" description="Peptidase M56" evidence="3">
    <location>
        <begin position="157"/>
        <end position="258"/>
    </location>
</feature>
<proteinExistence type="predicted"/>
<sequence length="669" mass="74955">MNHLTYLLKVILCSAIFFAYYLLVLRNKNFHPYNRFYLLSTAILSTLLPLLHISMFDFSSDNQRILELLQLIGSGQLPDVVVGGAAPSIDWTQVIFLGSLSVSLVLAIIMITNILKVFRLKRQFPVHTVDKVNFINTNIDQAPFSFWNNLFWRKDIQLSDEIGEQIYQHEMAHIRQKHSLDKLLMQIIRIIFWMNPVYYYMQRELLLIHEYMADQKAVRDGDADAFARMLLATQFSGFAFEPAHPLSYSSIKKRLHMITNSHTPKYSYLRRLLFLPLLFLVTFAFALRAHHSKMEQQTKDLEHILATTQAEQNDKVAFSPADTTQVVKLQLKGNVTFTKSDSTGPDSTEPRLQIRGEAGKKPLIILDGKQQDADFELNSIPSDQIESINILKDQYATRSYGDKAKDGAILITTKAYAKQHSKDALRPVTVVGYKADGDDSTEPPAAAATNNNQHKEIIVVGYGKATKQAKDTGKVMGISVNRSKGLGTVTTGNGNPLYVLDGKPINKEAFKAVNPTDISQISVLKDKSATAIYGDKAKDGVILITTKKGIDELKKSAGNAPEFITVQQEPSFPGGKEAWAKYLERNLRQQIPVDNKAPVGTYNVIVSFLVDKDGDLSEIKTISKDDKDYGTAAEAVRVIAHSGKWIPAKQNGKNVAYREKQKIVFEVAK</sequence>
<feature type="transmembrane region" description="Helical" evidence="1">
    <location>
        <begin position="94"/>
        <end position="115"/>
    </location>
</feature>
<dbReference type="InterPro" id="IPR037066">
    <property type="entry name" value="Plug_dom_sf"/>
</dbReference>
<dbReference type="InterPro" id="IPR037682">
    <property type="entry name" value="TonB_C"/>
</dbReference>
<dbReference type="OrthoDB" id="9814002at2"/>
<dbReference type="Pfam" id="PF05569">
    <property type="entry name" value="Peptidase_M56"/>
    <property type="match status" value="1"/>
</dbReference>
<feature type="transmembrane region" description="Helical" evidence="1">
    <location>
        <begin position="268"/>
        <end position="287"/>
    </location>
</feature>
<dbReference type="EMBL" id="FNQY01000001">
    <property type="protein sequence ID" value="SDZ76906.1"/>
    <property type="molecule type" value="Genomic_DNA"/>
</dbReference>
<evidence type="ECO:0000259" key="2">
    <source>
        <dbReference type="Pfam" id="PF03544"/>
    </source>
</evidence>
<name>A0A1H3VQ59_9BACT</name>
<dbReference type="InterPro" id="IPR008756">
    <property type="entry name" value="Peptidase_M56"/>
</dbReference>
<dbReference type="Pfam" id="PF03544">
    <property type="entry name" value="TonB_C"/>
    <property type="match status" value="1"/>
</dbReference>
<keyword evidence="6" id="KW-1185">Reference proteome</keyword>
<feature type="domain" description="TonB-dependent receptor plug" evidence="4">
    <location>
        <begin position="485"/>
        <end position="541"/>
    </location>
</feature>
<feature type="domain" description="TonB C-terminal" evidence="2">
    <location>
        <begin position="603"/>
        <end position="666"/>
    </location>
</feature>
<dbReference type="Gene3D" id="2.170.130.10">
    <property type="entry name" value="TonB-dependent receptor, plug domain"/>
    <property type="match status" value="2"/>
</dbReference>
<dbReference type="SUPFAM" id="SSF56935">
    <property type="entry name" value="Porins"/>
    <property type="match status" value="2"/>
</dbReference>
<keyword evidence="1" id="KW-1133">Transmembrane helix</keyword>
<organism evidence="5 6">
    <name type="scientific">Arachidicoccus rhizosphaerae</name>
    <dbReference type="NCBI Taxonomy" id="551991"/>
    <lineage>
        <taxon>Bacteria</taxon>
        <taxon>Pseudomonadati</taxon>
        <taxon>Bacteroidota</taxon>
        <taxon>Chitinophagia</taxon>
        <taxon>Chitinophagales</taxon>
        <taxon>Chitinophagaceae</taxon>
        <taxon>Arachidicoccus</taxon>
    </lineage>
</organism>
<keyword evidence="1" id="KW-0812">Transmembrane</keyword>
<keyword evidence="5" id="KW-0675">Receptor</keyword>
<feature type="transmembrane region" description="Helical" evidence="1">
    <location>
        <begin position="6"/>
        <end position="24"/>
    </location>
</feature>
<feature type="transmembrane region" description="Helical" evidence="1">
    <location>
        <begin position="36"/>
        <end position="56"/>
    </location>
</feature>
<dbReference type="Gene3D" id="3.30.1150.10">
    <property type="match status" value="1"/>
</dbReference>
<gene>
    <name evidence="5" type="ORF">SAMN05192529_101355</name>
</gene>